<dbReference type="Gene3D" id="1.25.40.10">
    <property type="entry name" value="Tetratricopeptide repeat domain"/>
    <property type="match status" value="3"/>
</dbReference>
<dbReference type="SMART" id="SM00028">
    <property type="entry name" value="TPR"/>
    <property type="match status" value="5"/>
</dbReference>
<evidence type="ECO:0008006" key="5">
    <source>
        <dbReference type="Google" id="ProtNLM"/>
    </source>
</evidence>
<comment type="caution">
    <text evidence="3">The sequence shown here is derived from an EMBL/GenBank/DDBJ whole genome shotgun (WGS) entry which is preliminary data.</text>
</comment>
<dbReference type="PROSITE" id="PS50005">
    <property type="entry name" value="TPR"/>
    <property type="match status" value="2"/>
</dbReference>
<feature type="repeat" description="TPR" evidence="1">
    <location>
        <begin position="186"/>
        <end position="219"/>
    </location>
</feature>
<dbReference type="InterPro" id="IPR019734">
    <property type="entry name" value="TPR_rpt"/>
</dbReference>
<dbReference type="InterPro" id="IPR039340">
    <property type="entry name" value="Tfc4/TFIIIC-102/Sfc4"/>
</dbReference>
<dbReference type="SMR" id="A0A8T3AIZ9"/>
<dbReference type="AlphaFoldDB" id="A0A8T3AIZ9"/>
<evidence type="ECO:0000313" key="3">
    <source>
        <dbReference type="EMBL" id="KAI0496546.1"/>
    </source>
</evidence>
<dbReference type="PANTHER" id="PTHR23082:SF0">
    <property type="entry name" value="GENERAL TRANSCRIPTION FACTOR 3C POLYPEPTIDE 3"/>
    <property type="match status" value="1"/>
</dbReference>
<keyword evidence="4" id="KW-1185">Reference proteome</keyword>
<dbReference type="GO" id="GO:0000127">
    <property type="term" value="C:transcription factor TFIIIC complex"/>
    <property type="evidence" value="ECO:0007669"/>
    <property type="project" value="TreeGrafter"/>
</dbReference>
<dbReference type="Pfam" id="PF13432">
    <property type="entry name" value="TPR_16"/>
    <property type="match status" value="1"/>
</dbReference>
<evidence type="ECO:0000256" key="2">
    <source>
        <dbReference type="SAM" id="MobiDB-lite"/>
    </source>
</evidence>
<sequence length="928" mass="105470">MLLPTALPVEDMVEVGRGEEAIEEEVELGREGGLEDAEETDGEVEDDEVEEDYTLQFEGDPLGFVQEGDHEGTELYQHFERLEYEALAERKRKALQQCSRNGQAKKPKKDELLGVSMEEIEEMMNFGFRRRASSAKKRGRKKGSRNKLSPEVNIKIGDATLHYASGNYSEAIPILEAAVQLAPNLPDSYFILGLIYDAMNDRKKALNFHMIAAHLSPKDVSLWKKLVAWSIEQKNFGQVRYCLSKAIAADPKDISLRFNRALLYFELGEYQKAADSCNQIVSLYPANVEARKMASKMYQKCGQLEKAIGVLEDYVNDYPFEDDISIFDQLISLNMENSSYDKAVQLIEKAKSAFGPDKELPLCLKARNAICHAHLGNMEIAKDFLQDLRIGNFEDHYDLVNEVANTFQTLGQYHYALNLYFILSRTFDNEKATLNLNIGQCYASLSERGKAIPFYYKALSKLEDDIDARITLSFLLIDEGKDDEAISLLSPLKCSSTISDVSSTFSKPWWLSEKVKMQLAKIYHSKGRLEEFVDVIFPSVQKTLIVESMNQKLKARSKKRLSKSVLLERVKLLDDQQEDNVFRGFKPVATSSDLLKANRAKKSLEKQAALGDEKNVAAPSAGMDWQCDDSNEDATKEIQDLPLPGLLKDEENQQLLLDLCKTMVSLHRYSEALEIINLLIRLPNDRVSSEKKEELQSLGAQIAYITPDPKHAFDYARNMVKKHPYSISAWNSYYEVILRFQNRFGKHLKFLHQMRVRHRDCLPPMIINGNQCTMQSMHQAAAEEYLQAYKHQPENPLINLCVGTALINLALGFRLQNKHQCVVQGFAFLYNYLSICNNKQEALYNIARAYQHVGLVTLAVLYYEKVLAIQQKDFPISKPPNQDPDAPASHKPGYCNLHMEAAFNLHLIYKKSGAVDLSRKILKSYCTP</sequence>
<dbReference type="PANTHER" id="PTHR23082">
    <property type="entry name" value="TRANSCRIPTION INITIATION FACTOR IIIC TFIIIC , POLYPEPTIDE 3-RELATED"/>
    <property type="match status" value="1"/>
</dbReference>
<feature type="region of interest" description="Disordered" evidence="2">
    <location>
        <begin position="16"/>
        <end position="50"/>
    </location>
</feature>
<protein>
    <recommendedName>
        <fullName evidence="5">General transcription factor 3C polypeptide 3</fullName>
    </recommendedName>
</protein>
<keyword evidence="1" id="KW-0802">TPR repeat</keyword>
<dbReference type="InterPro" id="IPR011990">
    <property type="entry name" value="TPR-like_helical_dom_sf"/>
</dbReference>
<accession>A0A8T3AIZ9</accession>
<organism evidence="3 4">
    <name type="scientific">Dendrobium nobile</name>
    <name type="common">Orchid</name>
    <dbReference type="NCBI Taxonomy" id="94219"/>
    <lineage>
        <taxon>Eukaryota</taxon>
        <taxon>Viridiplantae</taxon>
        <taxon>Streptophyta</taxon>
        <taxon>Embryophyta</taxon>
        <taxon>Tracheophyta</taxon>
        <taxon>Spermatophyta</taxon>
        <taxon>Magnoliopsida</taxon>
        <taxon>Liliopsida</taxon>
        <taxon>Asparagales</taxon>
        <taxon>Orchidaceae</taxon>
        <taxon>Epidendroideae</taxon>
        <taxon>Malaxideae</taxon>
        <taxon>Dendrobiinae</taxon>
        <taxon>Dendrobium</taxon>
    </lineage>
</organism>
<evidence type="ECO:0000256" key="1">
    <source>
        <dbReference type="PROSITE-ProRule" id="PRU00339"/>
    </source>
</evidence>
<feature type="compositionally biased region" description="Acidic residues" evidence="2">
    <location>
        <begin position="34"/>
        <end position="50"/>
    </location>
</feature>
<dbReference type="OrthoDB" id="9991317at2759"/>
<feature type="repeat" description="TPR" evidence="1">
    <location>
        <begin position="254"/>
        <end position="287"/>
    </location>
</feature>
<name>A0A8T3AIZ9_DENNO</name>
<dbReference type="GO" id="GO:0006383">
    <property type="term" value="P:transcription by RNA polymerase III"/>
    <property type="evidence" value="ECO:0007669"/>
    <property type="project" value="InterPro"/>
</dbReference>
<reference evidence="3" key="1">
    <citation type="journal article" date="2022" name="Front. Genet.">
        <title>Chromosome-Scale Assembly of the Dendrobium nobile Genome Provides Insights Into the Molecular Mechanism of the Biosynthesis of the Medicinal Active Ingredient of Dendrobium.</title>
        <authorList>
            <person name="Xu Q."/>
            <person name="Niu S.-C."/>
            <person name="Li K.-L."/>
            <person name="Zheng P.-J."/>
            <person name="Zhang X.-J."/>
            <person name="Jia Y."/>
            <person name="Liu Y."/>
            <person name="Niu Y.-X."/>
            <person name="Yu L.-H."/>
            <person name="Chen D.-F."/>
            <person name="Zhang G.-Q."/>
        </authorList>
    </citation>
    <scope>NUCLEOTIDE SEQUENCE</scope>
    <source>
        <tissue evidence="3">Leaf</tissue>
    </source>
</reference>
<proteinExistence type="predicted"/>
<dbReference type="Proteomes" id="UP000829196">
    <property type="component" value="Unassembled WGS sequence"/>
</dbReference>
<dbReference type="EMBL" id="JAGYWB010000016">
    <property type="protein sequence ID" value="KAI0496546.1"/>
    <property type="molecule type" value="Genomic_DNA"/>
</dbReference>
<dbReference type="Pfam" id="PF13181">
    <property type="entry name" value="TPR_8"/>
    <property type="match status" value="1"/>
</dbReference>
<evidence type="ECO:0000313" key="4">
    <source>
        <dbReference type="Proteomes" id="UP000829196"/>
    </source>
</evidence>
<gene>
    <name evidence="3" type="ORF">KFK09_022866</name>
</gene>
<dbReference type="SUPFAM" id="SSF48452">
    <property type="entry name" value="TPR-like"/>
    <property type="match status" value="3"/>
</dbReference>